<comment type="caution">
    <text evidence="1">The sequence shown here is derived from an EMBL/GenBank/DDBJ whole genome shotgun (WGS) entry which is preliminary data.</text>
</comment>
<reference evidence="1 2" key="1">
    <citation type="submission" date="2024-02" db="EMBL/GenBank/DDBJ databases">
        <authorList>
            <person name="Chen Y."/>
            <person name="Shah S."/>
            <person name="Dougan E. K."/>
            <person name="Thang M."/>
            <person name="Chan C."/>
        </authorList>
    </citation>
    <scope>NUCLEOTIDE SEQUENCE [LARGE SCALE GENOMIC DNA]</scope>
</reference>
<gene>
    <name evidence="1" type="ORF">SCF082_LOCUS46373</name>
</gene>
<proteinExistence type="predicted"/>
<dbReference type="Proteomes" id="UP001642464">
    <property type="component" value="Unassembled WGS sequence"/>
</dbReference>
<evidence type="ECO:0000313" key="1">
    <source>
        <dbReference type="EMBL" id="CAK9098971.1"/>
    </source>
</evidence>
<accession>A0ABP0REE6</accession>
<name>A0ABP0REE6_9DINO</name>
<sequence length="367" mass="41299">MGACEILVRNLILGVGLVALAVLFSYVDALPSTERMIAKMSFATSATPPTTVAPAAPTAAPTTSLEAYKDLYAPSEVKCMITQSGRDGIGHQLEGKLSCIAMASFVGLDYIHKPFYTMQHVRDPAKMAAFFENFFGLSTQFRLLNSSTMKERRQVVPWVGKCWQNGWLRLVEKGNLTCKKDGQDLVSMDNCWDRMYCHGYMESGHWYKLVPHIHAAYFSSEKPDPQWTEGFAEQTWGPKVAVHIRRGDSGYQLKLSWYARQIESLRQRFRSEGKPPPLFRVQTDEEKVQNLIKAEPRLEASDIVLDGRSSSLELAIHRMIIADAFITSRSSLSMSMALIGNQSIVIMPNCYERTSLPHWTRAACDEK</sequence>
<keyword evidence="2" id="KW-1185">Reference proteome</keyword>
<protein>
    <submittedName>
        <fullName evidence="1">Uncharacterized protein</fullName>
    </submittedName>
</protein>
<organism evidence="1 2">
    <name type="scientific">Durusdinium trenchii</name>
    <dbReference type="NCBI Taxonomy" id="1381693"/>
    <lineage>
        <taxon>Eukaryota</taxon>
        <taxon>Sar</taxon>
        <taxon>Alveolata</taxon>
        <taxon>Dinophyceae</taxon>
        <taxon>Suessiales</taxon>
        <taxon>Symbiodiniaceae</taxon>
        <taxon>Durusdinium</taxon>
    </lineage>
</organism>
<evidence type="ECO:0000313" key="2">
    <source>
        <dbReference type="Proteomes" id="UP001642464"/>
    </source>
</evidence>
<dbReference type="EMBL" id="CAXAMM010041352">
    <property type="protein sequence ID" value="CAK9098971.1"/>
    <property type="molecule type" value="Genomic_DNA"/>
</dbReference>